<dbReference type="NCBIfam" id="TIGR03026">
    <property type="entry name" value="NDP-sugDHase"/>
    <property type="match status" value="1"/>
</dbReference>
<evidence type="ECO:0000259" key="11">
    <source>
        <dbReference type="SMART" id="SM00984"/>
    </source>
</evidence>
<sequence>MTKEKISVIGLGFVGLSVAVVNAMKGFHTLGIDIDDVKIKNLQQGKVSFFEPKLEKSLKSVLSSKKIEFSNDFMKILDSDITFLTVGTPPKKSGDVDLSSIKSALSKISKVLESKEKYHLLVVKSTLSPETTNKLIIPKFEKQISLNKMDVVVNPEFLQEGVAINDILDPHIIVIGGYNKKGIKFLIKYYKNFYKKLPEIIQVGVTTAELIKYANNSFLATKISFINSIANICQKLPDVDVDSISYAIGKDNRIGPLFLQAGPGFGGSCLPKDLSGLISFSKKIGNPSPFFEAVENVNASQPKQIFTIMKNMEILSPKKTISILGLSFKKNTDDIRESVSIKIVRKCLNYGLKIKVHDSMAITNFKKIFNDNIEYCESIDSCLENSDCCIILTDSDEYKKLKLHNFSNMNKKNIIDTRRILNHKNFKNTNFYALGLGQFK</sequence>
<dbReference type="InterPro" id="IPR014027">
    <property type="entry name" value="UDP-Glc/GDP-Man_DH_C"/>
</dbReference>
<dbReference type="PANTHER" id="PTHR43750">
    <property type="entry name" value="UDP-GLUCOSE 6-DEHYDROGENASE TUAD"/>
    <property type="match status" value="1"/>
</dbReference>
<keyword evidence="5 7" id="KW-0520">NAD</keyword>
<dbReference type="OrthoDB" id="59839at2157"/>
<feature type="binding site" evidence="9">
    <location>
        <position position="266"/>
    </location>
    <ligand>
        <name>substrate</name>
    </ligand>
</feature>
<dbReference type="RefSeq" id="WP_192866183.1">
    <property type="nucleotide sequence ID" value="NZ_CP021324.1"/>
</dbReference>
<dbReference type="InterPro" id="IPR017476">
    <property type="entry name" value="UDP-Glc/GDP-Man"/>
</dbReference>
<evidence type="ECO:0000256" key="1">
    <source>
        <dbReference type="ARBA" id="ARBA00004701"/>
    </source>
</evidence>
<evidence type="ECO:0000256" key="9">
    <source>
        <dbReference type="PIRSR" id="PIRSR500134-2"/>
    </source>
</evidence>
<dbReference type="SUPFAM" id="SSF51735">
    <property type="entry name" value="NAD(P)-binding Rossmann-fold domains"/>
    <property type="match status" value="1"/>
</dbReference>
<feature type="binding site" evidence="9">
    <location>
        <begin position="157"/>
        <end position="160"/>
    </location>
    <ligand>
        <name>substrate</name>
    </ligand>
</feature>
<feature type="binding site" evidence="10">
    <location>
        <position position="272"/>
    </location>
    <ligand>
        <name>NAD(+)</name>
        <dbReference type="ChEBI" id="CHEBI:57540"/>
    </ligand>
</feature>
<protein>
    <recommendedName>
        <fullName evidence="3 7">UDP-glucose 6-dehydrogenase</fullName>
        <ecNumber evidence="3 7">1.1.1.22</ecNumber>
    </recommendedName>
</protein>
<feature type="binding site" evidence="9">
    <location>
        <begin position="258"/>
        <end position="262"/>
    </location>
    <ligand>
        <name>substrate</name>
    </ligand>
</feature>
<feature type="binding site" evidence="10">
    <location>
        <position position="33"/>
    </location>
    <ligand>
        <name>NAD(+)</name>
        <dbReference type="ChEBI" id="CHEBI:57540"/>
    </ligand>
</feature>
<dbReference type="GO" id="GO:0003979">
    <property type="term" value="F:UDP-glucose 6-dehydrogenase activity"/>
    <property type="evidence" value="ECO:0007669"/>
    <property type="project" value="UniProtKB-EC"/>
</dbReference>
<dbReference type="PANTHER" id="PTHR43750:SF3">
    <property type="entry name" value="UDP-GLUCOSE 6-DEHYDROGENASE TUAD"/>
    <property type="match status" value="1"/>
</dbReference>
<dbReference type="Proteomes" id="UP000249949">
    <property type="component" value="Chromosome"/>
</dbReference>
<evidence type="ECO:0000256" key="10">
    <source>
        <dbReference type="PIRSR" id="PIRSR500134-3"/>
    </source>
</evidence>
<feature type="binding site" evidence="9">
    <location>
        <position position="212"/>
    </location>
    <ligand>
        <name>substrate</name>
    </ligand>
</feature>
<feature type="binding site" evidence="9">
    <location>
        <position position="329"/>
    </location>
    <ligand>
        <name>substrate</name>
    </ligand>
</feature>
<dbReference type="SUPFAM" id="SSF48179">
    <property type="entry name" value="6-phosphogluconate dehydrogenase C-terminal domain-like"/>
    <property type="match status" value="1"/>
</dbReference>
<dbReference type="InterPro" id="IPR036220">
    <property type="entry name" value="UDP-Glc/GDP-Man_DH_C_sf"/>
</dbReference>
<keyword evidence="4 7" id="KW-0560">Oxidoreductase</keyword>
<dbReference type="GO" id="GO:0006065">
    <property type="term" value="P:UDP-glucuronate biosynthetic process"/>
    <property type="evidence" value="ECO:0007669"/>
    <property type="project" value="UniProtKB-UniPathway"/>
</dbReference>
<organism evidence="12 13">
    <name type="scientific">Candidatus Nitrosomarinus catalinensis</name>
    <dbReference type="NCBI Taxonomy" id="1898749"/>
    <lineage>
        <taxon>Archaea</taxon>
        <taxon>Nitrososphaerota</taxon>
        <taxon>Nitrososphaeria</taxon>
        <taxon>Nitrosopumilales</taxon>
        <taxon>Nitrosopumilaceae</taxon>
        <taxon>Candidatus Nitrosomarinus</taxon>
    </lineage>
</organism>
<dbReference type="Gene3D" id="3.40.50.720">
    <property type="entry name" value="NAD(P)-binding Rossmann-like Domain"/>
    <property type="match status" value="2"/>
</dbReference>
<dbReference type="PIRSF" id="PIRSF000124">
    <property type="entry name" value="UDPglc_GDPman_dh"/>
    <property type="match status" value="1"/>
</dbReference>
<dbReference type="InterPro" id="IPR036291">
    <property type="entry name" value="NAD(P)-bd_dom_sf"/>
</dbReference>
<dbReference type="SMART" id="SM00984">
    <property type="entry name" value="UDPG_MGDP_dh_C"/>
    <property type="match status" value="1"/>
</dbReference>
<feature type="binding site" evidence="10">
    <location>
        <position position="336"/>
    </location>
    <ligand>
        <name>NAD(+)</name>
        <dbReference type="ChEBI" id="CHEBI:57540"/>
    </ligand>
</feature>
<dbReference type="GeneID" id="32900638"/>
<dbReference type="PIRSF" id="PIRSF500134">
    <property type="entry name" value="UDPglc_DH_bac"/>
    <property type="match status" value="1"/>
</dbReference>
<feature type="binding site" evidence="10">
    <location>
        <position position="160"/>
    </location>
    <ligand>
        <name>NAD(+)</name>
        <dbReference type="ChEBI" id="CHEBI:57540"/>
    </ligand>
</feature>
<dbReference type="GO" id="GO:0051287">
    <property type="term" value="F:NAD binding"/>
    <property type="evidence" value="ECO:0007669"/>
    <property type="project" value="InterPro"/>
</dbReference>
<dbReference type="GO" id="GO:0000271">
    <property type="term" value="P:polysaccharide biosynthetic process"/>
    <property type="evidence" value="ECO:0007669"/>
    <property type="project" value="InterPro"/>
</dbReference>
<dbReference type="Pfam" id="PF03720">
    <property type="entry name" value="UDPG_MGDP_dh_C"/>
    <property type="match status" value="1"/>
</dbReference>
<feature type="domain" description="UDP-glucose/GDP-mannose dehydrogenase C-terminal" evidence="11">
    <location>
        <begin position="322"/>
        <end position="423"/>
    </location>
</feature>
<evidence type="ECO:0000256" key="2">
    <source>
        <dbReference type="ARBA" id="ARBA00006601"/>
    </source>
</evidence>
<dbReference type="KEGG" id="nct:NMSP_0136"/>
<dbReference type="InterPro" id="IPR001732">
    <property type="entry name" value="UDP-Glc/GDP-Man_DH_N"/>
</dbReference>
<dbReference type="EMBL" id="CP021324">
    <property type="protein sequence ID" value="ARS63768.1"/>
    <property type="molecule type" value="Genomic_DNA"/>
</dbReference>
<comment type="pathway">
    <text evidence="1">Nucleotide-sugar biosynthesis; UDP-alpha-D-glucuronate biosynthesis; UDP-alpha-D-glucuronate from UDP-alpha-D-glucose: step 1/1.</text>
</comment>
<reference evidence="12 13" key="1">
    <citation type="journal article" date="2017" name="Environ. Microbiol.">
        <title>Genome and epigenome of a novel marine Thaumarchaeota strain suggest viral infection, phosphorothioation DNA modification and multiple restriction systems.</title>
        <authorList>
            <person name="Ahlgren N.A."/>
            <person name="Chen Y."/>
            <person name="Needham D.M."/>
            <person name="Parada A.E."/>
            <person name="Sachdeva R."/>
            <person name="Trinh V."/>
            <person name="Chen T."/>
            <person name="Fuhrman J.A."/>
        </authorList>
    </citation>
    <scope>NUCLEOTIDE SEQUENCE [LARGE SCALE GENOMIC DNA]</scope>
    <source>
        <strain evidence="12 13">SPOT01</strain>
    </source>
</reference>
<dbReference type="EC" id="1.1.1.22" evidence="3 7"/>
<evidence type="ECO:0000256" key="7">
    <source>
        <dbReference type="PIRNR" id="PIRNR000124"/>
    </source>
</evidence>
<dbReference type="UniPathway" id="UPA00038">
    <property type="reaction ID" value="UER00491"/>
</dbReference>
<evidence type="ECO:0000256" key="8">
    <source>
        <dbReference type="PIRSR" id="PIRSR500134-1"/>
    </source>
</evidence>
<evidence type="ECO:0000313" key="12">
    <source>
        <dbReference type="EMBL" id="ARS63768.1"/>
    </source>
</evidence>
<dbReference type="Pfam" id="PF00984">
    <property type="entry name" value="UDPG_MGDP_dh"/>
    <property type="match status" value="1"/>
</dbReference>
<dbReference type="Pfam" id="PF03721">
    <property type="entry name" value="UDPG_MGDP_dh_N"/>
    <property type="match status" value="1"/>
</dbReference>
<feature type="binding site" evidence="10">
    <location>
        <position position="38"/>
    </location>
    <ligand>
        <name>NAD(+)</name>
        <dbReference type="ChEBI" id="CHEBI:57540"/>
    </ligand>
</feature>
<evidence type="ECO:0000256" key="5">
    <source>
        <dbReference type="ARBA" id="ARBA00023027"/>
    </source>
</evidence>
<comment type="catalytic activity">
    <reaction evidence="6 7">
        <text>UDP-alpha-D-glucose + 2 NAD(+) + H2O = UDP-alpha-D-glucuronate + 2 NADH + 3 H(+)</text>
        <dbReference type="Rhea" id="RHEA:23596"/>
        <dbReference type="ChEBI" id="CHEBI:15377"/>
        <dbReference type="ChEBI" id="CHEBI:15378"/>
        <dbReference type="ChEBI" id="CHEBI:57540"/>
        <dbReference type="ChEBI" id="CHEBI:57945"/>
        <dbReference type="ChEBI" id="CHEBI:58052"/>
        <dbReference type="ChEBI" id="CHEBI:58885"/>
        <dbReference type="EC" id="1.1.1.22"/>
    </reaction>
</comment>
<name>A0A2Z2HHS8_9ARCH</name>
<feature type="binding site" evidence="10">
    <location>
        <position position="88"/>
    </location>
    <ligand>
        <name>NAD(+)</name>
        <dbReference type="ChEBI" id="CHEBI:57540"/>
    </ligand>
</feature>
<comment type="similarity">
    <text evidence="2 7">Belongs to the UDP-glucose/GDP-mannose dehydrogenase family.</text>
</comment>
<dbReference type="InterPro" id="IPR008927">
    <property type="entry name" value="6-PGluconate_DH-like_C_sf"/>
</dbReference>
<keyword evidence="13" id="KW-1185">Reference proteome</keyword>
<feature type="active site" description="Nucleophile" evidence="8">
    <location>
        <position position="269"/>
    </location>
</feature>
<dbReference type="AlphaFoldDB" id="A0A2Z2HHS8"/>
<proteinExistence type="inferred from homology"/>
<gene>
    <name evidence="12" type="primary">aglM</name>
    <name evidence="12" type="ORF">NMSP_0136</name>
</gene>
<feature type="binding site" evidence="10">
    <location>
        <position position="126"/>
    </location>
    <ligand>
        <name>NAD(+)</name>
        <dbReference type="ChEBI" id="CHEBI:57540"/>
    </ligand>
</feature>
<evidence type="ECO:0000256" key="4">
    <source>
        <dbReference type="ARBA" id="ARBA00023002"/>
    </source>
</evidence>
<evidence type="ECO:0000256" key="6">
    <source>
        <dbReference type="ARBA" id="ARBA00047473"/>
    </source>
</evidence>
<dbReference type="SUPFAM" id="SSF52413">
    <property type="entry name" value="UDP-glucose/GDP-mannose dehydrogenase C-terminal domain"/>
    <property type="match status" value="1"/>
</dbReference>
<dbReference type="Gene3D" id="1.20.5.100">
    <property type="entry name" value="Cytochrome c1, transmembrane anchor, C-terminal"/>
    <property type="match status" value="1"/>
</dbReference>
<evidence type="ECO:0000313" key="13">
    <source>
        <dbReference type="Proteomes" id="UP000249949"/>
    </source>
</evidence>
<dbReference type="InterPro" id="IPR028357">
    <property type="entry name" value="UDPglc_DH_bac"/>
</dbReference>
<evidence type="ECO:0000256" key="3">
    <source>
        <dbReference type="ARBA" id="ARBA00012954"/>
    </source>
</evidence>
<accession>A0A2Z2HHS8</accession>
<dbReference type="InterPro" id="IPR014026">
    <property type="entry name" value="UDP-Glc/GDP-Man_DH_dimer"/>
</dbReference>